<dbReference type="GO" id="GO:0005886">
    <property type="term" value="C:plasma membrane"/>
    <property type="evidence" value="ECO:0007669"/>
    <property type="project" value="UniProtKB-SubCell"/>
</dbReference>
<evidence type="ECO:0000313" key="14">
    <source>
        <dbReference type="Proteomes" id="UP000033671"/>
    </source>
</evidence>
<keyword evidence="5" id="KW-0547">Nucleotide-binding</keyword>
<feature type="transmembrane region" description="Helical" evidence="10">
    <location>
        <begin position="157"/>
        <end position="190"/>
    </location>
</feature>
<dbReference type="InterPro" id="IPR011527">
    <property type="entry name" value="ABC1_TM_dom"/>
</dbReference>
<comment type="subcellular location">
    <subcellularLocation>
        <location evidence="1">Cell membrane</location>
        <topology evidence="1">Multi-pass membrane protein</topology>
    </subcellularLocation>
</comment>
<dbReference type="GO" id="GO:0005524">
    <property type="term" value="F:ATP binding"/>
    <property type="evidence" value="ECO:0007669"/>
    <property type="project" value="UniProtKB-KW"/>
</dbReference>
<dbReference type="GO" id="GO:0034040">
    <property type="term" value="F:ATPase-coupled lipid transmembrane transporter activity"/>
    <property type="evidence" value="ECO:0007669"/>
    <property type="project" value="TreeGrafter"/>
</dbReference>
<feature type="transmembrane region" description="Helical" evidence="10">
    <location>
        <begin position="54"/>
        <end position="77"/>
    </location>
</feature>
<dbReference type="PANTHER" id="PTHR24221:SF654">
    <property type="entry name" value="ATP-BINDING CASSETTE SUB-FAMILY B MEMBER 6"/>
    <property type="match status" value="1"/>
</dbReference>
<feature type="transmembrane region" description="Helical" evidence="10">
    <location>
        <begin position="27"/>
        <end position="47"/>
    </location>
</feature>
<dbReference type="Pfam" id="PF00005">
    <property type="entry name" value="ABC_tran"/>
    <property type="match status" value="1"/>
</dbReference>
<dbReference type="SUPFAM" id="SSF52540">
    <property type="entry name" value="P-loop containing nucleoside triphosphate hydrolases"/>
    <property type="match status" value="1"/>
</dbReference>
<dbReference type="PATRIC" id="fig|1359175.3.peg.2052"/>
<feature type="transmembrane region" description="Helical" evidence="10">
    <location>
        <begin position="258"/>
        <end position="278"/>
    </location>
</feature>
<dbReference type="InterPro" id="IPR027417">
    <property type="entry name" value="P-loop_NTPase"/>
</dbReference>
<name>A0A0F3PBZ8_ORITS</name>
<reference evidence="13 14" key="1">
    <citation type="submission" date="2015-01" db="EMBL/GenBank/DDBJ databases">
        <title>Genome Sequencing of Rickettsiales.</title>
        <authorList>
            <person name="Daugherty S.C."/>
            <person name="Su Q."/>
            <person name="Abolude K."/>
            <person name="Beier-Sexton M."/>
            <person name="Carlyon J.A."/>
            <person name="Carter R."/>
            <person name="Day N.P."/>
            <person name="Dumler S.J."/>
            <person name="Dyachenko V."/>
            <person name="Godinez A."/>
            <person name="Kurtti T.J."/>
            <person name="Lichay M."/>
            <person name="Mullins K.E."/>
            <person name="Ott S."/>
            <person name="Pappas-Brown V."/>
            <person name="Paris D.H."/>
            <person name="Patel P."/>
            <person name="Richards A.L."/>
            <person name="Sadzewicz L."/>
            <person name="Sears K."/>
            <person name="Seidman D."/>
            <person name="Sengamalay N."/>
            <person name="Stenos J."/>
            <person name="Tallon L.J."/>
            <person name="Vincent G."/>
            <person name="Fraser C.M."/>
            <person name="Munderloh U."/>
            <person name="Dunning-Hotopp J.C."/>
        </authorList>
    </citation>
    <scope>NUCLEOTIDE SEQUENCE [LARGE SCALE GENOMIC DNA]</scope>
    <source>
        <strain evidence="13 14">TA716</strain>
    </source>
</reference>
<accession>A0A0F3PBZ8</accession>
<evidence type="ECO:0000313" key="13">
    <source>
        <dbReference type="EMBL" id="KJV77467.1"/>
    </source>
</evidence>
<evidence type="ECO:0000256" key="7">
    <source>
        <dbReference type="ARBA" id="ARBA00022989"/>
    </source>
</evidence>
<dbReference type="Gene3D" id="3.40.50.300">
    <property type="entry name" value="P-loop containing nucleotide triphosphate hydrolases"/>
    <property type="match status" value="1"/>
</dbReference>
<evidence type="ECO:0000256" key="2">
    <source>
        <dbReference type="ARBA" id="ARBA00005417"/>
    </source>
</evidence>
<comment type="similarity">
    <text evidence="2">Belongs to the ABC transporter superfamily.</text>
</comment>
<evidence type="ECO:0000256" key="1">
    <source>
        <dbReference type="ARBA" id="ARBA00004651"/>
    </source>
</evidence>
<dbReference type="GO" id="GO:0016887">
    <property type="term" value="F:ATP hydrolysis activity"/>
    <property type="evidence" value="ECO:0007669"/>
    <property type="project" value="InterPro"/>
</dbReference>
<dbReference type="FunFam" id="3.40.50.300:FF:000287">
    <property type="entry name" value="Multidrug ABC transporter ATP-binding protein"/>
    <property type="match status" value="1"/>
</dbReference>
<keyword evidence="7 10" id="KW-1133">Transmembrane helix</keyword>
<dbReference type="PROSITE" id="PS50929">
    <property type="entry name" value="ABC_TM1F"/>
    <property type="match status" value="1"/>
</dbReference>
<evidence type="ECO:0000256" key="9">
    <source>
        <dbReference type="ARBA" id="ARBA00024725"/>
    </source>
</evidence>
<dbReference type="PANTHER" id="PTHR24221">
    <property type="entry name" value="ATP-BINDING CASSETTE SUB-FAMILY B"/>
    <property type="match status" value="1"/>
</dbReference>
<protein>
    <submittedName>
        <fullName evidence="13">ABC transporter family protein</fullName>
    </submittedName>
</protein>
<keyword evidence="4 10" id="KW-0812">Transmembrane</keyword>
<dbReference type="Pfam" id="PF00664">
    <property type="entry name" value="ABC_membrane"/>
    <property type="match status" value="1"/>
</dbReference>
<feature type="domain" description="ABC transporter" evidence="11">
    <location>
        <begin position="348"/>
        <end position="582"/>
    </location>
</feature>
<dbReference type="RefSeq" id="WP_045916591.1">
    <property type="nucleotide sequence ID" value="NZ_LAOA01000004.1"/>
</dbReference>
<organism evidence="13 14">
    <name type="scientific">Orientia tsutsugamushi str. TA716</name>
    <dbReference type="NCBI Taxonomy" id="1359175"/>
    <lineage>
        <taxon>Bacteria</taxon>
        <taxon>Pseudomonadati</taxon>
        <taxon>Pseudomonadota</taxon>
        <taxon>Alphaproteobacteria</taxon>
        <taxon>Rickettsiales</taxon>
        <taxon>Rickettsiaceae</taxon>
        <taxon>Rickettsieae</taxon>
        <taxon>Orientia</taxon>
    </lineage>
</organism>
<dbReference type="InterPro" id="IPR017871">
    <property type="entry name" value="ABC_transporter-like_CS"/>
</dbReference>
<gene>
    <name evidence="13" type="ORF">OTSTA716_0233</name>
</gene>
<dbReference type="InterPro" id="IPR039421">
    <property type="entry name" value="Type_1_exporter"/>
</dbReference>
<dbReference type="InterPro" id="IPR003439">
    <property type="entry name" value="ABC_transporter-like_ATP-bd"/>
</dbReference>
<comment type="caution">
    <text evidence="13">The sequence shown here is derived from an EMBL/GenBank/DDBJ whole genome shotgun (WGS) entry which is preliminary data.</text>
</comment>
<dbReference type="SUPFAM" id="SSF90123">
    <property type="entry name" value="ABC transporter transmembrane region"/>
    <property type="match status" value="1"/>
</dbReference>
<dbReference type="Proteomes" id="UP000033671">
    <property type="component" value="Unassembled WGS sequence"/>
</dbReference>
<keyword evidence="6" id="KW-0067">ATP-binding</keyword>
<evidence type="ECO:0000256" key="8">
    <source>
        <dbReference type="ARBA" id="ARBA00023136"/>
    </source>
</evidence>
<keyword evidence="3" id="KW-0813">Transport</keyword>
<dbReference type="SMART" id="SM00382">
    <property type="entry name" value="AAA"/>
    <property type="match status" value="1"/>
</dbReference>
<keyword evidence="8 10" id="KW-0472">Membrane</keyword>
<dbReference type="AlphaFoldDB" id="A0A0F3PBZ8"/>
<dbReference type="InterPro" id="IPR036640">
    <property type="entry name" value="ABC1_TM_sf"/>
</dbReference>
<evidence type="ECO:0000256" key="3">
    <source>
        <dbReference type="ARBA" id="ARBA00022448"/>
    </source>
</evidence>
<evidence type="ECO:0000259" key="12">
    <source>
        <dbReference type="PROSITE" id="PS50929"/>
    </source>
</evidence>
<dbReference type="PROSITE" id="PS50893">
    <property type="entry name" value="ABC_TRANSPORTER_2"/>
    <property type="match status" value="1"/>
</dbReference>
<dbReference type="EMBL" id="LAOA01000004">
    <property type="protein sequence ID" value="KJV77467.1"/>
    <property type="molecule type" value="Genomic_DNA"/>
</dbReference>
<evidence type="ECO:0000256" key="5">
    <source>
        <dbReference type="ARBA" id="ARBA00022741"/>
    </source>
</evidence>
<evidence type="ECO:0000256" key="4">
    <source>
        <dbReference type="ARBA" id="ARBA00022692"/>
    </source>
</evidence>
<dbReference type="InterPro" id="IPR003593">
    <property type="entry name" value="AAA+_ATPase"/>
</dbReference>
<evidence type="ECO:0000256" key="10">
    <source>
        <dbReference type="SAM" id="Phobius"/>
    </source>
</evidence>
<evidence type="ECO:0000259" key="11">
    <source>
        <dbReference type="PROSITE" id="PS50893"/>
    </source>
</evidence>
<evidence type="ECO:0000256" key="6">
    <source>
        <dbReference type="ARBA" id="ARBA00022840"/>
    </source>
</evidence>
<dbReference type="GO" id="GO:0140359">
    <property type="term" value="F:ABC-type transporter activity"/>
    <property type="evidence" value="ECO:0007669"/>
    <property type="project" value="InterPro"/>
</dbReference>
<comment type="function">
    <text evidence="9">Part of an ABC transporter complex. Transmembrane domains (TMD) form a pore in the inner membrane and the ATP-binding domain (NBD) is responsible for energy generation.</text>
</comment>
<feature type="domain" description="ABC transmembrane type-1" evidence="12">
    <location>
        <begin position="27"/>
        <end position="315"/>
    </location>
</feature>
<proteinExistence type="inferred from homology"/>
<dbReference type="PROSITE" id="PS00211">
    <property type="entry name" value="ABC_TRANSPORTER_1"/>
    <property type="match status" value="1"/>
</dbReference>
<sequence length="593" mass="67882">MNHHRSSMPNTLFKLLAHFFKYHTGKAWSLIILSIIIGSSVAVDKLLQKKIIDYINIANSPAASVLQILAFWVLLYILHRELINLLYCVYDYIYLKFMPILKGTVIDELYNYVQHHSHKFFEENVTGNIGYHITEAARSLEEVFAIFTEKILRKLIIAISALAILYSIHFLFFITFFVWLTLFCSISIYFSKYVSNYARIFTKCKATVVGKIVDAITNVSSIKMFLSHHFERKYLHSYIGDITTSEQNMRWFMLKLRYILGLSCSIMYFCIICVSVYLKINQSITIGDFVLVIGLAMETVNEIWDLIFEMSDFYEEVGNFNQCTSLIQPYLVQDTNNAQDLKVTNGCIEFKNVTFNYKNNDNIFNSESVTILGKQRVGLVGFSGSGKTTFVNLLNRLYDIEHGQILIDNQNIKQVTQSSLRSNITVIPQEPLLFDRTIKDNIRYGNFNCTEEEIIMAAKKANIHDIIISLPNGYDSFCGERGKNLSVGQRQRIVIARAILKNSPILILDEATSALDSITEALIKKSLDYLMTDKTVLIIAHRLSTILDMDQIIVFDKGKIVETGTHDTLLKTGKVYTELWNSQIKGIIPDNPK</sequence>
<dbReference type="Gene3D" id="1.20.1560.10">
    <property type="entry name" value="ABC transporter type 1, transmembrane domain"/>
    <property type="match status" value="1"/>
</dbReference>